<dbReference type="HOGENOM" id="CLU_1705475_0_0_1"/>
<dbReference type="OrthoDB" id="4187532at2759"/>
<dbReference type="KEGG" id="ttt:THITE_2129088"/>
<evidence type="ECO:0000256" key="1">
    <source>
        <dbReference type="SAM" id="MobiDB-lite"/>
    </source>
</evidence>
<evidence type="ECO:0000313" key="3">
    <source>
        <dbReference type="Proteomes" id="UP000008181"/>
    </source>
</evidence>
<dbReference type="Proteomes" id="UP000008181">
    <property type="component" value="Chromosome 2"/>
</dbReference>
<keyword evidence="3" id="KW-1185">Reference proteome</keyword>
<name>G2QZB4_THETT</name>
<evidence type="ECO:0000313" key="2">
    <source>
        <dbReference type="EMBL" id="AEO67147.1"/>
    </source>
</evidence>
<organism evidence="2 3">
    <name type="scientific">Thermothielavioides terrestris (strain ATCC 38088 / NRRL 8126)</name>
    <name type="common">Thielavia terrestris</name>
    <dbReference type="NCBI Taxonomy" id="578455"/>
    <lineage>
        <taxon>Eukaryota</taxon>
        <taxon>Fungi</taxon>
        <taxon>Dikarya</taxon>
        <taxon>Ascomycota</taxon>
        <taxon>Pezizomycotina</taxon>
        <taxon>Sordariomycetes</taxon>
        <taxon>Sordariomycetidae</taxon>
        <taxon>Sordariales</taxon>
        <taxon>Chaetomiaceae</taxon>
        <taxon>Thermothielavioides</taxon>
        <taxon>Thermothielavioides terrestris</taxon>
    </lineage>
</organism>
<dbReference type="RefSeq" id="XP_003653483.1">
    <property type="nucleotide sequence ID" value="XM_003653435.1"/>
</dbReference>
<reference evidence="2 3" key="1">
    <citation type="journal article" date="2011" name="Nat. Biotechnol.">
        <title>Comparative genomic analysis of the thermophilic biomass-degrading fungi Myceliophthora thermophila and Thielavia terrestris.</title>
        <authorList>
            <person name="Berka R.M."/>
            <person name="Grigoriev I.V."/>
            <person name="Otillar R."/>
            <person name="Salamov A."/>
            <person name="Grimwood J."/>
            <person name="Reid I."/>
            <person name="Ishmael N."/>
            <person name="John T."/>
            <person name="Darmond C."/>
            <person name="Moisan M.-C."/>
            <person name="Henrissat B."/>
            <person name="Coutinho P.M."/>
            <person name="Lombard V."/>
            <person name="Natvig D.O."/>
            <person name="Lindquist E."/>
            <person name="Schmutz J."/>
            <person name="Lucas S."/>
            <person name="Harris P."/>
            <person name="Powlowski J."/>
            <person name="Bellemare A."/>
            <person name="Taylor D."/>
            <person name="Butler G."/>
            <person name="de Vries R.P."/>
            <person name="Allijn I.E."/>
            <person name="van den Brink J."/>
            <person name="Ushinsky S."/>
            <person name="Storms R."/>
            <person name="Powell A.J."/>
            <person name="Paulsen I.T."/>
            <person name="Elbourne L.D.H."/>
            <person name="Baker S.E."/>
            <person name="Magnuson J."/>
            <person name="LaBoissiere S."/>
            <person name="Clutterbuck A.J."/>
            <person name="Martinez D."/>
            <person name="Wogulis M."/>
            <person name="de Leon A.L."/>
            <person name="Rey M.W."/>
            <person name="Tsang A."/>
        </authorList>
    </citation>
    <scope>NUCLEOTIDE SEQUENCE [LARGE SCALE GENOMIC DNA]</scope>
    <source>
        <strain evidence="3">ATCC 38088 / NRRL 8126</strain>
    </source>
</reference>
<dbReference type="GeneID" id="11516661"/>
<sequence length="154" mass="17381">MSDLQCNSLMDLINLKMQKEPPWSAEVWEKARNGTLPPTRPRRFPVLLTPDGPISSAGELQKLAETESLPEAVVTSQVDENGQEIRKVTICQVNYDERKRIEEKADVGFGVAENFKVLFNGNVRQALVVKRLKEGAAARDEDKEEDKNEDEEAR</sequence>
<proteinExistence type="predicted"/>
<protein>
    <submittedName>
        <fullName evidence="2">Uncharacterized protein</fullName>
    </submittedName>
</protein>
<dbReference type="EMBL" id="CP003010">
    <property type="protein sequence ID" value="AEO67147.1"/>
    <property type="molecule type" value="Genomic_DNA"/>
</dbReference>
<accession>G2QZB4</accession>
<feature type="region of interest" description="Disordered" evidence="1">
    <location>
        <begin position="134"/>
        <end position="154"/>
    </location>
</feature>
<dbReference type="AlphaFoldDB" id="G2QZB4"/>
<gene>
    <name evidence="2" type="ORF">THITE_2129088</name>
</gene>
<feature type="compositionally biased region" description="Acidic residues" evidence="1">
    <location>
        <begin position="142"/>
        <end position="154"/>
    </location>
</feature>